<feature type="compositionally biased region" description="Polar residues" evidence="1">
    <location>
        <begin position="124"/>
        <end position="136"/>
    </location>
</feature>
<dbReference type="PANTHER" id="PTHR36726:SF4">
    <property type="entry name" value="CLAVATA3_ESR (CLE)-RELATED PROTEIN 45"/>
    <property type="match status" value="1"/>
</dbReference>
<evidence type="ECO:0000313" key="3">
    <source>
        <dbReference type="Proteomes" id="UP001603857"/>
    </source>
</evidence>
<feature type="region of interest" description="Disordered" evidence="1">
    <location>
        <begin position="124"/>
        <end position="152"/>
    </location>
</feature>
<evidence type="ECO:0000313" key="2">
    <source>
        <dbReference type="EMBL" id="KAL2349245.1"/>
    </source>
</evidence>
<dbReference type="AlphaFoldDB" id="A0ABD1NM84"/>
<name>A0ABD1NM84_9FABA</name>
<comment type="caution">
    <text evidence="2">The sequence shown here is derived from an EMBL/GenBank/DDBJ whole genome shotgun (WGS) entry which is preliminary data.</text>
</comment>
<evidence type="ECO:0008006" key="4">
    <source>
        <dbReference type="Google" id="ProtNLM"/>
    </source>
</evidence>
<accession>A0ABD1NM84</accession>
<evidence type="ECO:0000256" key="1">
    <source>
        <dbReference type="SAM" id="MobiDB-lite"/>
    </source>
</evidence>
<dbReference type="Proteomes" id="UP001603857">
    <property type="component" value="Unassembled WGS sequence"/>
</dbReference>
<dbReference type="InterPro" id="IPR038821">
    <property type="entry name" value="CLE45-like"/>
</dbReference>
<proteinExistence type="predicted"/>
<organism evidence="2 3">
    <name type="scientific">Flemingia macrophylla</name>
    <dbReference type="NCBI Taxonomy" id="520843"/>
    <lineage>
        <taxon>Eukaryota</taxon>
        <taxon>Viridiplantae</taxon>
        <taxon>Streptophyta</taxon>
        <taxon>Embryophyta</taxon>
        <taxon>Tracheophyta</taxon>
        <taxon>Spermatophyta</taxon>
        <taxon>Magnoliopsida</taxon>
        <taxon>eudicotyledons</taxon>
        <taxon>Gunneridae</taxon>
        <taxon>Pentapetalae</taxon>
        <taxon>rosids</taxon>
        <taxon>fabids</taxon>
        <taxon>Fabales</taxon>
        <taxon>Fabaceae</taxon>
        <taxon>Papilionoideae</taxon>
        <taxon>50 kb inversion clade</taxon>
        <taxon>NPAAA clade</taxon>
        <taxon>indigoferoid/millettioid clade</taxon>
        <taxon>Phaseoleae</taxon>
        <taxon>Flemingia</taxon>
    </lineage>
</organism>
<reference evidence="2 3" key="1">
    <citation type="submission" date="2024-08" db="EMBL/GenBank/DDBJ databases">
        <title>Insights into the chromosomal genome structure of Flemingia macrophylla.</title>
        <authorList>
            <person name="Ding Y."/>
            <person name="Zhao Y."/>
            <person name="Bi W."/>
            <person name="Wu M."/>
            <person name="Zhao G."/>
            <person name="Gong Y."/>
            <person name="Li W."/>
            <person name="Zhang P."/>
        </authorList>
    </citation>
    <scope>NUCLEOTIDE SEQUENCE [LARGE SCALE GENOMIC DNA]</scope>
    <source>
        <strain evidence="2">DYQJB</strain>
        <tissue evidence="2">Leaf</tissue>
    </source>
</reference>
<keyword evidence="3" id="KW-1185">Reference proteome</keyword>
<gene>
    <name evidence="2" type="ORF">Fmac_003245</name>
</gene>
<dbReference type="PANTHER" id="PTHR36726">
    <property type="entry name" value="CLAVATA3/ESR (CLE)-RELATED PROTEIN 45"/>
    <property type="match status" value="1"/>
</dbReference>
<sequence>MVALSANTTKRYNPNHVGCDETNGSLFPLHWAWDMPCKGEENMVFHPPSRAIILLLFAGFLISIQLENVLGLRSSEIALRHSEEDQRILLQNQHTLKATEKELLNRKKNSIDGNNLLDRTKKISANVNNEFDPNQSNKRRVPRGSDPIHNRT</sequence>
<protein>
    <recommendedName>
        <fullName evidence="4">CLAVATA3/ESR (CLE)-related protein 45</fullName>
    </recommendedName>
</protein>
<dbReference type="EMBL" id="JBGMDY010000001">
    <property type="protein sequence ID" value="KAL2349245.1"/>
    <property type="molecule type" value="Genomic_DNA"/>
</dbReference>